<keyword evidence="7" id="KW-1185">Reference proteome</keyword>
<evidence type="ECO:0000313" key="6">
    <source>
        <dbReference type="EMBL" id="MBS2547863.1"/>
    </source>
</evidence>
<dbReference type="SUPFAM" id="SSF56214">
    <property type="entry name" value="4'-phosphopantetheinyl transferase"/>
    <property type="match status" value="1"/>
</dbReference>
<evidence type="ECO:0000256" key="4">
    <source>
        <dbReference type="SAM" id="MobiDB-lite"/>
    </source>
</evidence>
<feature type="region of interest" description="Disordered" evidence="4">
    <location>
        <begin position="278"/>
        <end position="311"/>
    </location>
</feature>
<dbReference type="Pfam" id="PF01648">
    <property type="entry name" value="ACPS"/>
    <property type="match status" value="1"/>
</dbReference>
<accession>A0ABS5KP75</accession>
<evidence type="ECO:0000256" key="3">
    <source>
        <dbReference type="ARBA" id="ARBA00022842"/>
    </source>
</evidence>
<dbReference type="RefSeq" id="WP_212009444.1">
    <property type="nucleotide sequence ID" value="NZ_JAAFYZ010000036.1"/>
</dbReference>
<dbReference type="InterPro" id="IPR004568">
    <property type="entry name" value="Ppantetheine-prot_Trfase_dom"/>
</dbReference>
<feature type="region of interest" description="Disordered" evidence="4">
    <location>
        <begin position="152"/>
        <end position="176"/>
    </location>
</feature>
<dbReference type="NCBIfam" id="TIGR00556">
    <property type="entry name" value="pantethn_trn"/>
    <property type="match status" value="1"/>
</dbReference>
<protein>
    <submittedName>
        <fullName evidence="6">Holo-ACP synthase</fullName>
    </submittedName>
</protein>
<evidence type="ECO:0000256" key="1">
    <source>
        <dbReference type="ARBA" id="ARBA00022679"/>
    </source>
</evidence>
<gene>
    <name evidence="6" type="ORF">KGQ19_13405</name>
</gene>
<proteinExistence type="predicted"/>
<evidence type="ECO:0000313" key="7">
    <source>
        <dbReference type="Proteomes" id="UP000730482"/>
    </source>
</evidence>
<evidence type="ECO:0000256" key="2">
    <source>
        <dbReference type="ARBA" id="ARBA00022723"/>
    </source>
</evidence>
<sequence>MARSQAAATAEAPAGPRAPGMRQAGPARLGVDILWADELDRLWPRPWFQHHMFAAAERAEAATLGADRAREFLAGRFAAKEAILKLLGHGLFDGVFPRDIAVLREPGGAPAVTLSGTALRAARADGVVDVRVSITHKDTLVAAVATGWVDLPPAPRGPDVAPSSPAAAEADTLEADTLEADTDTDTDAAELTRALRAAVTDLPVDALTWAVRCALDSVELLLRARSEPGSRERLLEAVAASRAVVAAVSFAAQAPTPSASAPRPWAAVLSEAAVGELSRAVADAPRRSPSSSPSSSPSKSAAQAPNPEEPS</sequence>
<evidence type="ECO:0000259" key="5">
    <source>
        <dbReference type="Pfam" id="PF01648"/>
    </source>
</evidence>
<dbReference type="EMBL" id="JAAFYZ010000036">
    <property type="protein sequence ID" value="MBS2547863.1"/>
    <property type="molecule type" value="Genomic_DNA"/>
</dbReference>
<comment type="caution">
    <text evidence="6">The sequence shown here is derived from an EMBL/GenBank/DDBJ whole genome shotgun (WGS) entry which is preliminary data.</text>
</comment>
<organism evidence="6 7">
    <name type="scientific">Catenulispora pinistramenti</name>
    <dbReference type="NCBI Taxonomy" id="2705254"/>
    <lineage>
        <taxon>Bacteria</taxon>
        <taxon>Bacillati</taxon>
        <taxon>Actinomycetota</taxon>
        <taxon>Actinomycetes</taxon>
        <taxon>Catenulisporales</taxon>
        <taxon>Catenulisporaceae</taxon>
        <taxon>Catenulispora</taxon>
    </lineage>
</organism>
<keyword evidence="1" id="KW-0808">Transferase</keyword>
<reference evidence="6 7" key="1">
    <citation type="submission" date="2020-02" db="EMBL/GenBank/DDBJ databases">
        <title>Acidophilic actinobacteria isolated from forest soil.</title>
        <authorList>
            <person name="Golinska P."/>
        </authorList>
    </citation>
    <scope>NUCLEOTIDE SEQUENCE [LARGE SCALE GENOMIC DNA]</scope>
    <source>
        <strain evidence="6 7">NL8</strain>
    </source>
</reference>
<keyword evidence="2" id="KW-0479">Metal-binding</keyword>
<dbReference type="Gene3D" id="3.90.470.20">
    <property type="entry name" value="4'-phosphopantetheinyl transferase domain"/>
    <property type="match status" value="1"/>
</dbReference>
<keyword evidence="3" id="KW-0460">Magnesium</keyword>
<dbReference type="Proteomes" id="UP000730482">
    <property type="component" value="Unassembled WGS sequence"/>
</dbReference>
<name>A0ABS5KP75_9ACTN</name>
<dbReference type="InterPro" id="IPR008278">
    <property type="entry name" value="4-PPantetheinyl_Trfase_dom"/>
</dbReference>
<feature type="region of interest" description="Disordered" evidence="4">
    <location>
        <begin position="1"/>
        <end position="23"/>
    </location>
</feature>
<dbReference type="InterPro" id="IPR037143">
    <property type="entry name" value="4-PPantetheinyl_Trfase_dom_sf"/>
</dbReference>
<feature type="domain" description="4'-phosphopantetheinyl transferase" evidence="5">
    <location>
        <begin position="29"/>
        <end position="120"/>
    </location>
</feature>